<keyword evidence="2" id="KW-1185">Reference proteome</keyword>
<accession>A0ACB9JGX9</accession>
<reference evidence="1 2" key="2">
    <citation type="journal article" date="2022" name="Mol. Ecol. Resour.">
        <title>The genomes of chicory, endive, great burdock and yacon provide insights into Asteraceae paleo-polyploidization history and plant inulin production.</title>
        <authorList>
            <person name="Fan W."/>
            <person name="Wang S."/>
            <person name="Wang H."/>
            <person name="Wang A."/>
            <person name="Jiang F."/>
            <person name="Liu H."/>
            <person name="Zhao H."/>
            <person name="Xu D."/>
            <person name="Zhang Y."/>
        </authorList>
    </citation>
    <scope>NUCLEOTIDE SEQUENCE [LARGE SCALE GENOMIC DNA]</scope>
    <source>
        <strain evidence="2">cv. Yunnan</strain>
        <tissue evidence="1">Leaves</tissue>
    </source>
</reference>
<reference evidence="2" key="1">
    <citation type="journal article" date="2022" name="Mol. Ecol. Resour.">
        <title>The genomes of chicory, endive, great burdock and yacon provide insights into Asteraceae palaeo-polyploidization history and plant inulin production.</title>
        <authorList>
            <person name="Fan W."/>
            <person name="Wang S."/>
            <person name="Wang H."/>
            <person name="Wang A."/>
            <person name="Jiang F."/>
            <person name="Liu H."/>
            <person name="Zhao H."/>
            <person name="Xu D."/>
            <person name="Zhang Y."/>
        </authorList>
    </citation>
    <scope>NUCLEOTIDE SEQUENCE [LARGE SCALE GENOMIC DNA]</scope>
    <source>
        <strain evidence="2">cv. Yunnan</strain>
    </source>
</reference>
<dbReference type="EMBL" id="CM042021">
    <property type="protein sequence ID" value="KAI3818517.1"/>
    <property type="molecule type" value="Genomic_DNA"/>
</dbReference>
<gene>
    <name evidence="1" type="ORF">L1987_12326</name>
</gene>
<proteinExistence type="predicted"/>
<sequence length="76" mass="8454">MQQSGVKRRRYLSGNDNTVSSSNLDSNIGCQTGGSRLTAQRCACRNTNLQANYKYSLAHSSYVFFLAIICFKSYST</sequence>
<name>A0ACB9JGX9_9ASTR</name>
<comment type="caution">
    <text evidence="1">The sequence shown here is derived from an EMBL/GenBank/DDBJ whole genome shotgun (WGS) entry which is preliminary data.</text>
</comment>
<dbReference type="Proteomes" id="UP001056120">
    <property type="component" value="Linkage Group LG04"/>
</dbReference>
<protein>
    <submittedName>
        <fullName evidence="1">Uncharacterized protein</fullName>
    </submittedName>
</protein>
<evidence type="ECO:0000313" key="2">
    <source>
        <dbReference type="Proteomes" id="UP001056120"/>
    </source>
</evidence>
<evidence type="ECO:0000313" key="1">
    <source>
        <dbReference type="EMBL" id="KAI3818517.1"/>
    </source>
</evidence>
<organism evidence="1 2">
    <name type="scientific">Smallanthus sonchifolius</name>
    <dbReference type="NCBI Taxonomy" id="185202"/>
    <lineage>
        <taxon>Eukaryota</taxon>
        <taxon>Viridiplantae</taxon>
        <taxon>Streptophyta</taxon>
        <taxon>Embryophyta</taxon>
        <taxon>Tracheophyta</taxon>
        <taxon>Spermatophyta</taxon>
        <taxon>Magnoliopsida</taxon>
        <taxon>eudicotyledons</taxon>
        <taxon>Gunneridae</taxon>
        <taxon>Pentapetalae</taxon>
        <taxon>asterids</taxon>
        <taxon>campanulids</taxon>
        <taxon>Asterales</taxon>
        <taxon>Asteraceae</taxon>
        <taxon>Asteroideae</taxon>
        <taxon>Heliantheae alliance</taxon>
        <taxon>Millerieae</taxon>
        <taxon>Smallanthus</taxon>
    </lineage>
</organism>